<proteinExistence type="inferred from homology"/>
<accession>A0A222FIE9</accession>
<dbReference type="PIRSF" id="PIRSF006324">
    <property type="entry name" value="LeuE"/>
    <property type="match status" value="1"/>
</dbReference>
<evidence type="ECO:0000256" key="1">
    <source>
        <dbReference type="ARBA" id="ARBA00004651"/>
    </source>
</evidence>
<evidence type="ECO:0000256" key="6">
    <source>
        <dbReference type="ARBA" id="ARBA00023136"/>
    </source>
</evidence>
<keyword evidence="4 7" id="KW-0812">Transmembrane</keyword>
<name>A0A222FIE9_9GAMM</name>
<keyword evidence="5 7" id="KW-1133">Transmembrane helix</keyword>
<organism evidence="8 9">
    <name type="scientific">Bacterioplanes sanyensis</name>
    <dbReference type="NCBI Taxonomy" id="1249553"/>
    <lineage>
        <taxon>Bacteria</taxon>
        <taxon>Pseudomonadati</taxon>
        <taxon>Pseudomonadota</taxon>
        <taxon>Gammaproteobacteria</taxon>
        <taxon>Oceanospirillales</taxon>
        <taxon>Oceanospirillaceae</taxon>
        <taxon>Bacterioplanes</taxon>
    </lineage>
</organism>
<feature type="transmembrane region" description="Helical" evidence="7">
    <location>
        <begin position="190"/>
        <end position="212"/>
    </location>
</feature>
<dbReference type="PANTHER" id="PTHR30086">
    <property type="entry name" value="ARGININE EXPORTER PROTEIN ARGO"/>
    <property type="match status" value="1"/>
</dbReference>
<keyword evidence="9" id="KW-1185">Reference proteome</keyword>
<feature type="transmembrane region" description="Helical" evidence="7">
    <location>
        <begin position="145"/>
        <end position="170"/>
    </location>
</feature>
<evidence type="ECO:0000313" key="9">
    <source>
        <dbReference type="Proteomes" id="UP000202440"/>
    </source>
</evidence>
<dbReference type="RefSeq" id="WP_094060013.1">
    <property type="nucleotide sequence ID" value="NZ_CP022530.1"/>
</dbReference>
<evidence type="ECO:0000313" key="8">
    <source>
        <dbReference type="EMBL" id="ASP38827.1"/>
    </source>
</evidence>
<dbReference type="KEGG" id="bsan:CHH28_09105"/>
<dbReference type="Proteomes" id="UP000202440">
    <property type="component" value="Chromosome"/>
</dbReference>
<keyword evidence="6 7" id="KW-0472">Membrane</keyword>
<evidence type="ECO:0000256" key="3">
    <source>
        <dbReference type="ARBA" id="ARBA00022475"/>
    </source>
</evidence>
<evidence type="ECO:0000256" key="2">
    <source>
        <dbReference type="ARBA" id="ARBA00007928"/>
    </source>
</evidence>
<feature type="transmembrane region" description="Helical" evidence="7">
    <location>
        <begin position="65"/>
        <end position="85"/>
    </location>
</feature>
<comment type="similarity">
    <text evidence="2">Belongs to the Rht family.</text>
</comment>
<sequence length="226" mass="23984">MPLEHWLSFCSIALLATATPGPAALLVSIHSATFGFKQTLATVLGNVTSLLIMSSVSVIGLTALVVHSAVAFSLVKILGAAYLIYMGIKLWRSGIQFNTPTSEQPVKANLLGLYGQGLLVAITNPKAILFTTALFPQFIDVTEPLLAQFSILVSSFMLLSFVCLSSYSILVHRASQRFNQRLPGRLLGRLFGGTFICAGIGTGMSTGFSTVIEGAINSNGDLSRAK</sequence>
<feature type="transmembrane region" description="Helical" evidence="7">
    <location>
        <begin position="117"/>
        <end position="139"/>
    </location>
</feature>
<evidence type="ECO:0000256" key="4">
    <source>
        <dbReference type="ARBA" id="ARBA00022692"/>
    </source>
</evidence>
<gene>
    <name evidence="8" type="ORF">CHH28_09105</name>
</gene>
<dbReference type="OrthoDB" id="9804822at2"/>
<protein>
    <submittedName>
        <fullName evidence="8">Lysine transporter LysE</fullName>
    </submittedName>
</protein>
<dbReference type="PANTHER" id="PTHR30086:SF14">
    <property type="entry name" value="HOMOSERINE_HOMOSERINE LACTONE EFFLUX PROTEIN"/>
    <property type="match status" value="1"/>
</dbReference>
<feature type="transmembrane region" description="Helical" evidence="7">
    <location>
        <begin position="39"/>
        <end position="59"/>
    </location>
</feature>
<dbReference type="GO" id="GO:0042970">
    <property type="term" value="F:homoserine transmembrane transporter activity"/>
    <property type="evidence" value="ECO:0007669"/>
    <property type="project" value="TreeGrafter"/>
</dbReference>
<reference evidence="8 9" key="1">
    <citation type="submission" date="2017-07" db="EMBL/GenBank/DDBJ databases">
        <title>Annotated genome sequence of Bacterioplanes sanyensis isolated from Red Sea.</title>
        <authorList>
            <person name="Rehman Z.U."/>
        </authorList>
    </citation>
    <scope>NUCLEOTIDE SEQUENCE [LARGE SCALE GENOMIC DNA]</scope>
    <source>
        <strain evidence="8 9">NV9</strain>
    </source>
</reference>
<dbReference type="GO" id="GO:0005886">
    <property type="term" value="C:plasma membrane"/>
    <property type="evidence" value="ECO:0007669"/>
    <property type="project" value="UniProtKB-SubCell"/>
</dbReference>
<dbReference type="AlphaFoldDB" id="A0A222FIE9"/>
<dbReference type="Pfam" id="PF01810">
    <property type="entry name" value="LysE"/>
    <property type="match status" value="1"/>
</dbReference>
<evidence type="ECO:0000256" key="7">
    <source>
        <dbReference type="SAM" id="Phobius"/>
    </source>
</evidence>
<dbReference type="EMBL" id="CP022530">
    <property type="protein sequence ID" value="ASP38827.1"/>
    <property type="molecule type" value="Genomic_DNA"/>
</dbReference>
<feature type="transmembrane region" description="Helical" evidence="7">
    <location>
        <begin position="6"/>
        <end position="27"/>
    </location>
</feature>
<comment type="subcellular location">
    <subcellularLocation>
        <location evidence="1">Cell membrane</location>
        <topology evidence="1">Multi-pass membrane protein</topology>
    </subcellularLocation>
</comment>
<dbReference type="InterPro" id="IPR001123">
    <property type="entry name" value="LeuE-type"/>
</dbReference>
<evidence type="ECO:0000256" key="5">
    <source>
        <dbReference type="ARBA" id="ARBA00022989"/>
    </source>
</evidence>
<keyword evidence="3" id="KW-1003">Cell membrane</keyword>